<evidence type="ECO:0000256" key="1">
    <source>
        <dbReference type="SAM" id="MobiDB-lite"/>
    </source>
</evidence>
<feature type="region of interest" description="Disordered" evidence="1">
    <location>
        <begin position="351"/>
        <end position="391"/>
    </location>
</feature>
<organism evidence="2 3">
    <name type="scientific">Mycena alexandri</name>
    <dbReference type="NCBI Taxonomy" id="1745969"/>
    <lineage>
        <taxon>Eukaryota</taxon>
        <taxon>Fungi</taxon>
        <taxon>Dikarya</taxon>
        <taxon>Basidiomycota</taxon>
        <taxon>Agaricomycotina</taxon>
        <taxon>Agaricomycetes</taxon>
        <taxon>Agaricomycetidae</taxon>
        <taxon>Agaricales</taxon>
        <taxon>Marasmiineae</taxon>
        <taxon>Mycenaceae</taxon>
        <taxon>Mycena</taxon>
    </lineage>
</organism>
<keyword evidence="3" id="KW-1185">Reference proteome</keyword>
<name>A0AAD6SZ97_9AGAR</name>
<reference evidence="2" key="1">
    <citation type="submission" date="2023-03" db="EMBL/GenBank/DDBJ databases">
        <title>Massive genome expansion in bonnet fungi (Mycena s.s.) driven by repeated elements and novel gene families across ecological guilds.</title>
        <authorList>
            <consortium name="Lawrence Berkeley National Laboratory"/>
            <person name="Harder C.B."/>
            <person name="Miyauchi S."/>
            <person name="Viragh M."/>
            <person name="Kuo A."/>
            <person name="Thoen E."/>
            <person name="Andreopoulos B."/>
            <person name="Lu D."/>
            <person name="Skrede I."/>
            <person name="Drula E."/>
            <person name="Henrissat B."/>
            <person name="Morin E."/>
            <person name="Kohler A."/>
            <person name="Barry K."/>
            <person name="LaButti K."/>
            <person name="Morin E."/>
            <person name="Salamov A."/>
            <person name="Lipzen A."/>
            <person name="Mereny Z."/>
            <person name="Hegedus B."/>
            <person name="Baldrian P."/>
            <person name="Stursova M."/>
            <person name="Weitz H."/>
            <person name="Taylor A."/>
            <person name="Grigoriev I.V."/>
            <person name="Nagy L.G."/>
            <person name="Martin F."/>
            <person name="Kauserud H."/>
        </authorList>
    </citation>
    <scope>NUCLEOTIDE SEQUENCE</scope>
    <source>
        <strain evidence="2">CBHHK200</strain>
    </source>
</reference>
<feature type="compositionally biased region" description="Basic and acidic residues" evidence="1">
    <location>
        <begin position="297"/>
        <end position="309"/>
    </location>
</feature>
<accession>A0AAD6SZ97</accession>
<feature type="compositionally biased region" description="Pro residues" evidence="1">
    <location>
        <begin position="378"/>
        <end position="388"/>
    </location>
</feature>
<comment type="caution">
    <text evidence="2">The sequence shown here is derived from an EMBL/GenBank/DDBJ whole genome shotgun (WGS) entry which is preliminary data.</text>
</comment>
<feature type="compositionally biased region" description="Polar residues" evidence="1">
    <location>
        <begin position="351"/>
        <end position="373"/>
    </location>
</feature>
<gene>
    <name evidence="2" type="ORF">C8F04DRAFT_1259386</name>
</gene>
<sequence length="520" mass="56245">MQVKLYKVGEQLPFAKTTVPYAANFDFDAHTIEPPPMQKTTPSLTVRNAYNVHVEAENMKSGLLTEMARAAAEAKDVEVPDCRPDAESSLKPACFILTHAVVLERARRAKLAAPAMSLAGGLESVKTGLKTRAGITIPDAIIAAMILRKPVPFLAVTTPALRAFSLGQREFPTKSSPLTAFGGKARPYFDAGAFLGPQGESFPTELADVIDAHENLVLIAQYITPANASPGSNLADHLRAHVEYIRTNVSPAFKLDRWVRWSGVRMSEMIGSGKPFSARVHDAFFTTIEIQDMQQVGDKRASTEPEYRAPRPTPAAPRAQRPDMAHLLQRPPYFAAPDANNGPWHAASFPQNQPSMWSGPTSSMPAQMPSTAWSASTPPMPAQMPPTAAPTQPNPAYWPNNHYQQQQLASGSNAIAVPAGNGQHSFQGHKDLPPVCPVCRAHHIYRDCTATVDNNGRGFFACSVKDASGNASLVVASDPARRICVYYNVYGTCRGHKGEQLHICSTCGSAEPGHTLRGNH</sequence>
<evidence type="ECO:0000313" key="2">
    <source>
        <dbReference type="EMBL" id="KAJ7035028.1"/>
    </source>
</evidence>
<proteinExistence type="predicted"/>
<dbReference type="EMBL" id="JARJCM010000053">
    <property type="protein sequence ID" value="KAJ7035028.1"/>
    <property type="molecule type" value="Genomic_DNA"/>
</dbReference>
<evidence type="ECO:0000313" key="3">
    <source>
        <dbReference type="Proteomes" id="UP001218188"/>
    </source>
</evidence>
<dbReference type="AlphaFoldDB" id="A0AAD6SZ97"/>
<dbReference type="Proteomes" id="UP001218188">
    <property type="component" value="Unassembled WGS sequence"/>
</dbReference>
<protein>
    <submittedName>
        <fullName evidence="2">Uncharacterized protein</fullName>
    </submittedName>
</protein>
<feature type="region of interest" description="Disordered" evidence="1">
    <location>
        <begin position="297"/>
        <end position="320"/>
    </location>
</feature>